<organism evidence="1 2">
    <name type="scientific">Flavobacterium buctense</name>
    <dbReference type="NCBI Taxonomy" id="1648146"/>
    <lineage>
        <taxon>Bacteria</taxon>
        <taxon>Pseudomonadati</taxon>
        <taxon>Bacteroidota</taxon>
        <taxon>Flavobacteriia</taxon>
        <taxon>Flavobacteriales</taxon>
        <taxon>Flavobacteriaceae</taxon>
        <taxon>Flavobacterium</taxon>
    </lineage>
</organism>
<dbReference type="SUPFAM" id="SSF51735">
    <property type="entry name" value="NAD(P)-binding Rossmann-fold domains"/>
    <property type="match status" value="1"/>
</dbReference>
<dbReference type="EMBL" id="JBBPCB010000001">
    <property type="protein sequence ID" value="MEK8179126.1"/>
    <property type="molecule type" value="Genomic_DNA"/>
</dbReference>
<dbReference type="Proteomes" id="UP001491349">
    <property type="component" value="Unassembled WGS sequence"/>
</dbReference>
<dbReference type="PANTHER" id="PTHR48079:SF6">
    <property type="entry name" value="NAD(P)-BINDING DOMAIN-CONTAINING PROTEIN-RELATED"/>
    <property type="match status" value="1"/>
</dbReference>
<keyword evidence="2" id="KW-1185">Reference proteome</keyword>
<accession>A0ABU9DXJ8</accession>
<dbReference type="RefSeq" id="WP_187659262.1">
    <property type="nucleotide sequence ID" value="NZ_JACTAB010000001.1"/>
</dbReference>
<evidence type="ECO:0000313" key="2">
    <source>
        <dbReference type="Proteomes" id="UP001491349"/>
    </source>
</evidence>
<evidence type="ECO:0000313" key="1">
    <source>
        <dbReference type="EMBL" id="MEK8179126.1"/>
    </source>
</evidence>
<name>A0ABU9DXJ8_9FLAO</name>
<dbReference type="InterPro" id="IPR036291">
    <property type="entry name" value="NAD(P)-bd_dom_sf"/>
</dbReference>
<dbReference type="PANTHER" id="PTHR48079">
    <property type="entry name" value="PROTEIN YEEZ"/>
    <property type="match status" value="1"/>
</dbReference>
<comment type="caution">
    <text evidence="1">The sequence shown here is derived from an EMBL/GenBank/DDBJ whole genome shotgun (WGS) entry which is preliminary data.</text>
</comment>
<dbReference type="InterPro" id="IPR051783">
    <property type="entry name" value="NAD(P)-dependent_oxidoreduct"/>
</dbReference>
<gene>
    <name evidence="1" type="ORF">WMW71_02125</name>
</gene>
<reference evidence="1 2" key="1">
    <citation type="submission" date="2024-04" db="EMBL/GenBank/DDBJ databases">
        <title>draft genome sequnece of Flavobacterium buctense JCM 30750.</title>
        <authorList>
            <person name="Kim D.-U."/>
        </authorList>
    </citation>
    <scope>NUCLEOTIDE SEQUENCE [LARGE SCALE GENOMIC DNA]</scope>
    <source>
        <strain evidence="1 2">JCM 30750</strain>
    </source>
</reference>
<sequence length="267" mass="29590">MKNISILGCGWLGLPLAKSLLTKGFSVKGSTTSLDKISVLQNTGINAFQVVLSENEISGDIDSFLSNSEILIIDIPPKVRGNSRGNFVAKIQLLIPFIEKTKVKKVLFVSSTSVYPDDNSIITEDTKLQPDSESGKQLVEVELILQSNPNFKTTVIRFGGLLGEDRHPIHFLAGRQNLENPEAPINLIHQIDCVGIIERVIKEDCFGETFNAVTPFHPTRKDYYIQKAIAFNLALPKFDESKSSLGKTILSDKIEGVLNYEFQNKIL</sequence>
<dbReference type="Gene3D" id="3.40.50.720">
    <property type="entry name" value="NAD(P)-binding Rossmann-like Domain"/>
    <property type="match status" value="1"/>
</dbReference>
<proteinExistence type="predicted"/>
<protein>
    <submittedName>
        <fullName evidence="1">SDR family NAD(P)-dependent oxidoreductase</fullName>
    </submittedName>
</protein>